<feature type="non-terminal residue" evidence="1">
    <location>
        <position position="1"/>
    </location>
</feature>
<dbReference type="EMBL" id="KQ414730">
    <property type="protein sequence ID" value="KOC62446.1"/>
    <property type="molecule type" value="Genomic_DNA"/>
</dbReference>
<dbReference type="InterPro" id="IPR036397">
    <property type="entry name" value="RNaseH_sf"/>
</dbReference>
<organism evidence="1 2">
    <name type="scientific">Habropoda laboriosa</name>
    <dbReference type="NCBI Taxonomy" id="597456"/>
    <lineage>
        <taxon>Eukaryota</taxon>
        <taxon>Metazoa</taxon>
        <taxon>Ecdysozoa</taxon>
        <taxon>Arthropoda</taxon>
        <taxon>Hexapoda</taxon>
        <taxon>Insecta</taxon>
        <taxon>Pterygota</taxon>
        <taxon>Neoptera</taxon>
        <taxon>Endopterygota</taxon>
        <taxon>Hymenoptera</taxon>
        <taxon>Apocrita</taxon>
        <taxon>Aculeata</taxon>
        <taxon>Apoidea</taxon>
        <taxon>Anthophila</taxon>
        <taxon>Apidae</taxon>
        <taxon>Habropoda</taxon>
    </lineage>
</organism>
<name>A0A0L7QVE0_9HYME</name>
<dbReference type="GO" id="GO:0003676">
    <property type="term" value="F:nucleic acid binding"/>
    <property type="evidence" value="ECO:0007669"/>
    <property type="project" value="InterPro"/>
</dbReference>
<sequence length="57" mass="6704">SAIVREWLLYNCPQVLETPAQSLSLNVIKYVWHESEVRIRQNHITNKDQLKKGLLMV</sequence>
<protein>
    <submittedName>
        <fullName evidence="1">Uncharacterized protein</fullName>
    </submittedName>
</protein>
<accession>A0A0L7QVE0</accession>
<dbReference type="Gene3D" id="3.30.420.10">
    <property type="entry name" value="Ribonuclease H-like superfamily/Ribonuclease H"/>
    <property type="match status" value="1"/>
</dbReference>
<keyword evidence="2" id="KW-1185">Reference proteome</keyword>
<dbReference type="AlphaFoldDB" id="A0A0L7QVE0"/>
<reference evidence="1 2" key="1">
    <citation type="submission" date="2015-07" db="EMBL/GenBank/DDBJ databases">
        <title>The genome of Habropoda laboriosa.</title>
        <authorList>
            <person name="Pan H."/>
            <person name="Kapheim K."/>
        </authorList>
    </citation>
    <scope>NUCLEOTIDE SEQUENCE [LARGE SCALE GENOMIC DNA]</scope>
    <source>
        <strain evidence="1">0110345459</strain>
    </source>
</reference>
<evidence type="ECO:0000313" key="2">
    <source>
        <dbReference type="Proteomes" id="UP000053825"/>
    </source>
</evidence>
<dbReference type="Proteomes" id="UP000053825">
    <property type="component" value="Unassembled WGS sequence"/>
</dbReference>
<gene>
    <name evidence="1" type="ORF">WH47_05436</name>
</gene>
<proteinExistence type="predicted"/>
<evidence type="ECO:0000313" key="1">
    <source>
        <dbReference type="EMBL" id="KOC62446.1"/>
    </source>
</evidence>